<protein>
    <submittedName>
        <fullName evidence="1">Phage tail protein</fullName>
    </submittedName>
</protein>
<accession>A0A1B7IQT7</accession>
<comment type="caution">
    <text evidence="1">The sequence shown here is derived from an EMBL/GenBank/DDBJ whole genome shotgun (WGS) entry which is preliminary data.</text>
</comment>
<evidence type="ECO:0000313" key="1">
    <source>
        <dbReference type="EMBL" id="OAT32116.1"/>
    </source>
</evidence>
<dbReference type="PATRIC" id="fig|1354251.4.peg.2078"/>
<dbReference type="AlphaFoldDB" id="A0A1B7IQT7"/>
<evidence type="ECO:0000313" key="2">
    <source>
        <dbReference type="Proteomes" id="UP000078410"/>
    </source>
</evidence>
<dbReference type="InterPro" id="IPR009678">
    <property type="entry name" value="Phage_tail_completion_R"/>
</dbReference>
<dbReference type="Proteomes" id="UP000078410">
    <property type="component" value="Unassembled WGS sequence"/>
</dbReference>
<organism evidence="1 2">
    <name type="scientific">Buttiauxella brennerae ATCC 51605</name>
    <dbReference type="NCBI Taxonomy" id="1354251"/>
    <lineage>
        <taxon>Bacteria</taxon>
        <taxon>Pseudomonadati</taxon>
        <taxon>Pseudomonadota</taxon>
        <taxon>Gammaproteobacteria</taxon>
        <taxon>Enterobacterales</taxon>
        <taxon>Enterobacteriaceae</taxon>
        <taxon>Buttiauxella</taxon>
    </lineage>
</organism>
<proteinExistence type="predicted"/>
<reference evidence="1 2" key="1">
    <citation type="submission" date="2016-04" db="EMBL/GenBank/DDBJ databases">
        <title>ATOL: Assembling a taxonomically balanced genome-scale reconstruction of the evolutionary history of the Enterobacteriaceae.</title>
        <authorList>
            <person name="Plunkett G.III."/>
            <person name="Neeno-Eckwall E.C."/>
            <person name="Glasner J.D."/>
            <person name="Perna N.T."/>
        </authorList>
    </citation>
    <scope>NUCLEOTIDE SEQUENCE [LARGE SCALE GENOMIC DNA]</scope>
    <source>
        <strain evidence="1 2">ATCC 51605</strain>
    </source>
</reference>
<dbReference type="EMBL" id="LXER01000017">
    <property type="protein sequence ID" value="OAT32116.1"/>
    <property type="molecule type" value="Genomic_DNA"/>
</dbReference>
<dbReference type="RefSeq" id="WP_064559071.1">
    <property type="nucleotide sequence ID" value="NZ_LXER01000017.1"/>
</dbReference>
<name>A0A1B7IQT7_9ENTR</name>
<gene>
    <name evidence="1" type="ORF">M975_2008</name>
</gene>
<keyword evidence="2" id="KW-1185">Reference proteome</keyword>
<dbReference type="Pfam" id="PF06891">
    <property type="entry name" value="P2_Phage_GpR"/>
    <property type="match status" value="1"/>
</dbReference>
<dbReference type="OrthoDB" id="8564199at2"/>
<sequence length="145" mass="16417">MKKPDSLRRALTEASSHLRENPDSLHIFVDDGSVVSTLAPSLSWEYRYTLNVMVTEFSGDQNLLMAALLAWVHENQPDIMANPDLRNNGFTFEAVIINHTTCDISIDLRLTERVVMTPSGENMVVEAVPEPENPELRDDYWLTSK</sequence>